<evidence type="ECO:0000256" key="2">
    <source>
        <dbReference type="ARBA" id="ARBA00022679"/>
    </source>
</evidence>
<reference evidence="7" key="1">
    <citation type="journal article" date="2014" name="Int. J. Syst. Evol. Microbiol.">
        <title>Complete genome sequence of Corynebacterium casei LMG S-19264T (=DSM 44701T), isolated from a smear-ripened cheese.</title>
        <authorList>
            <consortium name="US DOE Joint Genome Institute (JGI-PGF)"/>
            <person name="Walter F."/>
            <person name="Albersmeier A."/>
            <person name="Kalinowski J."/>
            <person name="Ruckert C."/>
        </authorList>
    </citation>
    <scope>NUCLEOTIDE SEQUENCE</scope>
    <source>
        <strain evidence="7">VKM Ac-1958</strain>
    </source>
</reference>
<dbReference type="Pfam" id="PF00294">
    <property type="entry name" value="PfkB"/>
    <property type="match status" value="1"/>
</dbReference>
<dbReference type="SUPFAM" id="SSF53613">
    <property type="entry name" value="Ribokinase-like"/>
    <property type="match status" value="1"/>
</dbReference>
<proteinExistence type="inferred from homology"/>
<dbReference type="GO" id="GO:0016301">
    <property type="term" value="F:kinase activity"/>
    <property type="evidence" value="ECO:0007669"/>
    <property type="project" value="UniProtKB-KW"/>
</dbReference>
<accession>A0A9W6HRL2</accession>
<dbReference type="PANTHER" id="PTHR43085:SF1">
    <property type="entry name" value="PSEUDOURIDINE KINASE-RELATED"/>
    <property type="match status" value="1"/>
</dbReference>
<reference evidence="7" key="2">
    <citation type="submission" date="2023-01" db="EMBL/GenBank/DDBJ databases">
        <authorList>
            <person name="Sun Q."/>
            <person name="Evtushenko L."/>
        </authorList>
    </citation>
    <scope>NUCLEOTIDE SEQUENCE</scope>
    <source>
        <strain evidence="7">VKM Ac-1958</strain>
    </source>
</reference>
<evidence type="ECO:0000256" key="5">
    <source>
        <dbReference type="ARBA" id="ARBA00022840"/>
    </source>
</evidence>
<keyword evidence="4" id="KW-0418">Kinase</keyword>
<evidence type="ECO:0000256" key="4">
    <source>
        <dbReference type="ARBA" id="ARBA00022777"/>
    </source>
</evidence>
<dbReference type="GO" id="GO:0005524">
    <property type="term" value="F:ATP binding"/>
    <property type="evidence" value="ECO:0007669"/>
    <property type="project" value="UniProtKB-KW"/>
</dbReference>
<dbReference type="PANTHER" id="PTHR43085">
    <property type="entry name" value="HEXOKINASE FAMILY MEMBER"/>
    <property type="match status" value="1"/>
</dbReference>
<dbReference type="InterPro" id="IPR002173">
    <property type="entry name" value="Carboh/pur_kinase_PfkB_CS"/>
</dbReference>
<dbReference type="InterPro" id="IPR029056">
    <property type="entry name" value="Ribokinase-like"/>
</dbReference>
<protein>
    <submittedName>
        <fullName evidence="7">Ribokinase</fullName>
    </submittedName>
</protein>
<evidence type="ECO:0000256" key="3">
    <source>
        <dbReference type="ARBA" id="ARBA00022741"/>
    </source>
</evidence>
<name>A0A9W6HRL2_9MICO</name>
<sequence length="302" mass="31642">MIGESLVDVIVEPSGTRTARPGGSPMNVAIGVARLGIEATLITAFGGDAYGALVREHIEREGVELLNGGREERATNEAIATLGADGAATYVFRLENHVQDAAALLTEREITHLHVGSLTAITDEEWVGTLAAVNAARSSATVSYDPNCRPDFGVSVDDARTRVEAFAAASDIIKASDEDLIWLYPGEEFDVIAKRWLAGGARLVVVTQGDGGPVGYTTGLRVSVATPRIDVTDTVGAGDSFMAAMLAWCDDHRMLGHGAHTPLGADDLGHLLGFAARAAAITCTRVGANPPTRAELDAELRA</sequence>
<dbReference type="PROSITE" id="PS00583">
    <property type="entry name" value="PFKB_KINASES_1"/>
    <property type="match status" value="1"/>
</dbReference>
<dbReference type="Gene3D" id="3.40.1190.20">
    <property type="match status" value="1"/>
</dbReference>
<dbReference type="EMBL" id="BSET01000001">
    <property type="protein sequence ID" value="GLK01120.1"/>
    <property type="molecule type" value="Genomic_DNA"/>
</dbReference>
<evidence type="ECO:0000313" key="8">
    <source>
        <dbReference type="Proteomes" id="UP001142325"/>
    </source>
</evidence>
<dbReference type="AlphaFoldDB" id="A0A9W6HRL2"/>
<gene>
    <name evidence="7" type="ORF">GCM10017596_08350</name>
</gene>
<dbReference type="CDD" id="cd01167">
    <property type="entry name" value="bac_FRK"/>
    <property type="match status" value="1"/>
</dbReference>
<keyword evidence="2" id="KW-0808">Transferase</keyword>
<keyword evidence="8" id="KW-1185">Reference proteome</keyword>
<evidence type="ECO:0000256" key="1">
    <source>
        <dbReference type="ARBA" id="ARBA00010688"/>
    </source>
</evidence>
<dbReference type="PROSITE" id="PS00584">
    <property type="entry name" value="PFKB_KINASES_2"/>
    <property type="match status" value="1"/>
</dbReference>
<comment type="caution">
    <text evidence="7">The sequence shown here is derived from an EMBL/GenBank/DDBJ whole genome shotgun (WGS) entry which is preliminary data.</text>
</comment>
<dbReference type="InterPro" id="IPR011611">
    <property type="entry name" value="PfkB_dom"/>
</dbReference>
<dbReference type="Proteomes" id="UP001142325">
    <property type="component" value="Unassembled WGS sequence"/>
</dbReference>
<keyword evidence="3" id="KW-0547">Nucleotide-binding</keyword>
<organism evidence="7 8">
    <name type="scientific">Microbacterium keratanolyticum</name>
    <dbReference type="NCBI Taxonomy" id="67574"/>
    <lineage>
        <taxon>Bacteria</taxon>
        <taxon>Bacillati</taxon>
        <taxon>Actinomycetota</taxon>
        <taxon>Actinomycetes</taxon>
        <taxon>Micrococcales</taxon>
        <taxon>Microbacteriaceae</taxon>
        <taxon>Microbacterium</taxon>
    </lineage>
</organism>
<feature type="domain" description="Carbohydrate kinase PfkB" evidence="6">
    <location>
        <begin position="15"/>
        <end position="291"/>
    </location>
</feature>
<dbReference type="InterPro" id="IPR050306">
    <property type="entry name" value="PfkB_Carbo_kinase"/>
</dbReference>
<evidence type="ECO:0000313" key="7">
    <source>
        <dbReference type="EMBL" id="GLK01120.1"/>
    </source>
</evidence>
<evidence type="ECO:0000259" key="6">
    <source>
        <dbReference type="Pfam" id="PF00294"/>
    </source>
</evidence>
<keyword evidence="5" id="KW-0067">ATP-binding</keyword>
<comment type="similarity">
    <text evidence="1">Belongs to the carbohydrate kinase PfkB family.</text>
</comment>